<reference evidence="1" key="1">
    <citation type="journal article" date="2021" name="Proc. Natl. Acad. Sci. U.S.A.">
        <title>A Catalog of Tens of Thousands of Viruses from Human Metagenomes Reveals Hidden Associations with Chronic Diseases.</title>
        <authorList>
            <person name="Tisza M.J."/>
            <person name="Buck C.B."/>
        </authorList>
    </citation>
    <scope>NUCLEOTIDE SEQUENCE</scope>
    <source>
        <strain evidence="1">CtR9T2</strain>
    </source>
</reference>
<dbReference type="EMBL" id="BK016081">
    <property type="protein sequence ID" value="DAF93273.1"/>
    <property type="molecule type" value="Genomic_DNA"/>
</dbReference>
<protein>
    <submittedName>
        <fullName evidence="1">Tail connector protein</fullName>
    </submittedName>
</protein>
<proteinExistence type="predicted"/>
<sequence length="130" mass="14026">MFTAAEVAARLELEGLLPDGPSPRALAQIDDMAEKVMSYLNTDNIPDGLFRTFCRLCGAYIQTADSGAASGGAGEVRSIAEGDVTVTFAVSSETARATADGFISEYASDLNRYRSAYPRKEESPWQFQQT</sequence>
<accession>A0A8S5UFL1</accession>
<name>A0A8S5UFL1_9VIRU</name>
<organism evidence="1">
    <name type="scientific">Phage sp. ctR9T2</name>
    <dbReference type="NCBI Taxonomy" id="2825795"/>
    <lineage>
        <taxon>Viruses</taxon>
    </lineage>
</organism>
<evidence type="ECO:0000313" key="1">
    <source>
        <dbReference type="EMBL" id="DAF93273.1"/>
    </source>
</evidence>